<dbReference type="InterPro" id="IPR021517">
    <property type="entry name" value="DUF3180"/>
</dbReference>
<dbReference type="EMBL" id="LDTZ01000019">
    <property type="protein sequence ID" value="KNA90375.1"/>
    <property type="molecule type" value="Genomic_DNA"/>
</dbReference>
<gene>
    <name evidence="2" type="ORF">ABW18_15875</name>
</gene>
<feature type="transmembrane region" description="Helical" evidence="1">
    <location>
        <begin position="25"/>
        <end position="44"/>
    </location>
</feature>
<proteinExistence type="predicted"/>
<keyword evidence="3" id="KW-1185">Reference proteome</keyword>
<keyword evidence="1" id="KW-0472">Membrane</keyword>
<evidence type="ECO:0000313" key="2">
    <source>
        <dbReference type="EMBL" id="KNA90375.1"/>
    </source>
</evidence>
<keyword evidence="1" id="KW-0812">Transmembrane</keyword>
<dbReference type="RefSeq" id="WP_049699949.1">
    <property type="nucleotide sequence ID" value="NZ_CBDRLS010000002.1"/>
</dbReference>
<evidence type="ECO:0000256" key="1">
    <source>
        <dbReference type="SAM" id="Phobius"/>
    </source>
</evidence>
<feature type="transmembrane region" description="Helical" evidence="1">
    <location>
        <begin position="135"/>
        <end position="154"/>
    </location>
</feature>
<dbReference type="Pfam" id="PF11377">
    <property type="entry name" value="DUF3180"/>
    <property type="match status" value="1"/>
</dbReference>
<reference evidence="2 3" key="1">
    <citation type="submission" date="2015-05" db="EMBL/GenBank/DDBJ databases">
        <title>Draft genome sequence of the bacterium Gordonia jacobaea a new member of the Gordonia genus.</title>
        <authorList>
            <person name="Jimenez-Galisteo G."/>
            <person name="Dominguez A."/>
            <person name="Munoz E."/>
            <person name="Vinas M."/>
        </authorList>
    </citation>
    <scope>NUCLEOTIDE SEQUENCE [LARGE SCALE GENOMIC DNA]</scope>
    <source>
        <strain evidence="3">mv1</strain>
    </source>
</reference>
<comment type="caution">
    <text evidence="2">The sequence shown here is derived from an EMBL/GenBank/DDBJ whole genome shotgun (WGS) entry which is preliminary data.</text>
</comment>
<feature type="transmembrane region" description="Helical" evidence="1">
    <location>
        <begin position="50"/>
        <end position="72"/>
    </location>
</feature>
<feature type="transmembrane region" description="Helical" evidence="1">
    <location>
        <begin position="93"/>
        <end position="123"/>
    </location>
</feature>
<keyword evidence="1" id="KW-1133">Transmembrane helix</keyword>
<protein>
    <submittedName>
        <fullName evidence="2">Membrane protein</fullName>
    </submittedName>
</protein>
<dbReference type="Proteomes" id="UP000037247">
    <property type="component" value="Unassembled WGS sequence"/>
</dbReference>
<accession>A0ABR5I9K8</accession>
<name>A0ABR5I9K8_9ACTN</name>
<evidence type="ECO:0000313" key="3">
    <source>
        <dbReference type="Proteomes" id="UP000037247"/>
    </source>
</evidence>
<organism evidence="2 3">
    <name type="scientific">Gordonia jacobaea</name>
    <dbReference type="NCBI Taxonomy" id="122202"/>
    <lineage>
        <taxon>Bacteria</taxon>
        <taxon>Bacillati</taxon>
        <taxon>Actinomycetota</taxon>
        <taxon>Actinomycetes</taxon>
        <taxon>Mycobacteriales</taxon>
        <taxon>Gordoniaceae</taxon>
        <taxon>Gordonia</taxon>
    </lineage>
</organism>
<sequence>MTVPQPSTPPESDEPGLGPTRPRDLLIIAVFVAVVSWILVRYNYSALPPLPLLAGIVLYVLAAIETAMAFVVRARVADRQVGRARGQLHPLTAARVLALAKASAILGAVAVGVWVGMLVFLWSQHGVNAAEHDRPGAIVGAFGGLALVGAALWLEYCCRAPDDPTDQPTQPRADGHPGPA</sequence>